<evidence type="ECO:0000313" key="2">
    <source>
        <dbReference type="EMBL" id="KAK4419615.1"/>
    </source>
</evidence>
<proteinExistence type="predicted"/>
<gene>
    <name evidence="2" type="ORF">Salat_2374400</name>
</gene>
<evidence type="ECO:0000259" key="1">
    <source>
        <dbReference type="SMART" id="SM00256"/>
    </source>
</evidence>
<dbReference type="SMART" id="SM00256">
    <property type="entry name" value="FBOX"/>
    <property type="match status" value="1"/>
</dbReference>
<feature type="domain" description="F-box" evidence="1">
    <location>
        <begin position="23"/>
        <end position="63"/>
    </location>
</feature>
<organism evidence="2 3">
    <name type="scientific">Sesamum alatum</name>
    <dbReference type="NCBI Taxonomy" id="300844"/>
    <lineage>
        <taxon>Eukaryota</taxon>
        <taxon>Viridiplantae</taxon>
        <taxon>Streptophyta</taxon>
        <taxon>Embryophyta</taxon>
        <taxon>Tracheophyta</taxon>
        <taxon>Spermatophyta</taxon>
        <taxon>Magnoliopsida</taxon>
        <taxon>eudicotyledons</taxon>
        <taxon>Gunneridae</taxon>
        <taxon>Pentapetalae</taxon>
        <taxon>asterids</taxon>
        <taxon>lamiids</taxon>
        <taxon>Lamiales</taxon>
        <taxon>Pedaliaceae</taxon>
        <taxon>Sesamum</taxon>
    </lineage>
</organism>
<reference evidence="2" key="2">
    <citation type="journal article" date="2024" name="Plant">
        <title>Genomic evolution and insights into agronomic trait innovations of Sesamum species.</title>
        <authorList>
            <person name="Miao H."/>
            <person name="Wang L."/>
            <person name="Qu L."/>
            <person name="Liu H."/>
            <person name="Sun Y."/>
            <person name="Le M."/>
            <person name="Wang Q."/>
            <person name="Wei S."/>
            <person name="Zheng Y."/>
            <person name="Lin W."/>
            <person name="Duan Y."/>
            <person name="Cao H."/>
            <person name="Xiong S."/>
            <person name="Wang X."/>
            <person name="Wei L."/>
            <person name="Li C."/>
            <person name="Ma Q."/>
            <person name="Ju M."/>
            <person name="Zhao R."/>
            <person name="Li G."/>
            <person name="Mu C."/>
            <person name="Tian Q."/>
            <person name="Mei H."/>
            <person name="Zhang T."/>
            <person name="Gao T."/>
            <person name="Zhang H."/>
        </authorList>
    </citation>
    <scope>NUCLEOTIDE SEQUENCE</scope>
    <source>
        <strain evidence="2">3651</strain>
    </source>
</reference>
<reference evidence="2" key="1">
    <citation type="submission" date="2020-06" db="EMBL/GenBank/DDBJ databases">
        <authorList>
            <person name="Li T."/>
            <person name="Hu X."/>
            <person name="Zhang T."/>
            <person name="Song X."/>
            <person name="Zhang H."/>
            <person name="Dai N."/>
            <person name="Sheng W."/>
            <person name="Hou X."/>
            <person name="Wei L."/>
        </authorList>
    </citation>
    <scope>NUCLEOTIDE SEQUENCE</scope>
    <source>
        <strain evidence="2">3651</strain>
        <tissue evidence="2">Leaf</tissue>
    </source>
</reference>
<dbReference type="InterPro" id="IPR036047">
    <property type="entry name" value="F-box-like_dom_sf"/>
</dbReference>
<name>A0AAE2CEY3_9LAMI</name>
<protein>
    <submittedName>
        <fullName evidence="2">F-box protein</fullName>
    </submittedName>
</protein>
<accession>A0AAE2CEY3</accession>
<keyword evidence="3" id="KW-1185">Reference proteome</keyword>
<dbReference type="Gene3D" id="1.20.1280.50">
    <property type="match status" value="1"/>
</dbReference>
<dbReference type="InterPro" id="IPR044809">
    <property type="entry name" value="AUF1-like"/>
</dbReference>
<dbReference type="Proteomes" id="UP001293254">
    <property type="component" value="Unassembled WGS sequence"/>
</dbReference>
<comment type="caution">
    <text evidence="2">The sequence shown here is derived from an EMBL/GenBank/DDBJ whole genome shotgun (WGS) entry which is preliminary data.</text>
</comment>
<sequence length="361" mass="40537">MPQRKSLGDVGSGSGSDDFFDRLPDDVVLSIFDKVEDAKSLCWSMSVCKRFRSIVPQVNGVFLPLPQKKAAEREETRRGLFRNAVIRALKKPFHFISQMMVKSKPKNVENDLEFYSYYVPNEILKSFQGIRAFHLRLPCYGAQNQGCSKTGRILEFPEWKAEFGRELQSCVILGAKSWRDKSDEEENSVDPDQESRVMADEELKLRIVWTISCLIAASARHYLIQETVKGLKTIDSIVVSDESDQGRLCMNKGQIEEMRKMKGKGDELLEYRSRVPALRMKMWYLERLELPGSGKVMEGATLVVIRPAAACGGAGADDLSWGGGGMAAEAFGEEGEGKMLREAVGKLMVAKKCYTLEMNSF</sequence>
<dbReference type="Pfam" id="PF12937">
    <property type="entry name" value="F-box-like"/>
    <property type="match status" value="1"/>
</dbReference>
<dbReference type="SUPFAM" id="SSF81383">
    <property type="entry name" value="F-box domain"/>
    <property type="match status" value="1"/>
</dbReference>
<dbReference type="EMBL" id="JACGWO010000009">
    <property type="protein sequence ID" value="KAK4419615.1"/>
    <property type="molecule type" value="Genomic_DNA"/>
</dbReference>
<evidence type="ECO:0000313" key="3">
    <source>
        <dbReference type="Proteomes" id="UP001293254"/>
    </source>
</evidence>
<dbReference type="CDD" id="cd09917">
    <property type="entry name" value="F-box_SF"/>
    <property type="match status" value="1"/>
</dbReference>
<dbReference type="InterPro" id="IPR001810">
    <property type="entry name" value="F-box_dom"/>
</dbReference>
<dbReference type="PANTHER" id="PTHR31215">
    <property type="entry name" value="OS05G0510400 PROTEIN-RELATED"/>
    <property type="match status" value="1"/>
</dbReference>
<dbReference type="AlphaFoldDB" id="A0AAE2CEY3"/>